<dbReference type="AlphaFoldDB" id="A0A7I7XHD6"/>
<dbReference type="CDD" id="cd07377">
    <property type="entry name" value="WHTH_GntR"/>
    <property type="match status" value="1"/>
</dbReference>
<dbReference type="PANTHER" id="PTHR43537:SF5">
    <property type="entry name" value="UXU OPERON TRANSCRIPTIONAL REGULATOR"/>
    <property type="match status" value="1"/>
</dbReference>
<dbReference type="InterPro" id="IPR000524">
    <property type="entry name" value="Tscrpt_reg_HTH_GntR"/>
</dbReference>
<reference evidence="6 7" key="1">
    <citation type="journal article" date="2019" name="Emerg. Microbes Infect.">
        <title>Comprehensive subspecies identification of 175 nontuberculous mycobacteria species based on 7547 genomic profiles.</title>
        <authorList>
            <person name="Matsumoto Y."/>
            <person name="Kinjo T."/>
            <person name="Motooka D."/>
            <person name="Nabeya D."/>
            <person name="Jung N."/>
            <person name="Uechi K."/>
            <person name="Horii T."/>
            <person name="Iida T."/>
            <person name="Fujita J."/>
            <person name="Nakamura S."/>
        </authorList>
    </citation>
    <scope>NUCLEOTIDE SEQUENCE [LARGE SCALE GENOMIC DNA]</scope>
    <source>
        <strain evidence="6 7">JCM 13574</strain>
    </source>
</reference>
<dbReference type="InterPro" id="IPR011711">
    <property type="entry name" value="GntR_C"/>
</dbReference>
<evidence type="ECO:0000313" key="6">
    <source>
        <dbReference type="EMBL" id="BBZ28610.1"/>
    </source>
</evidence>
<evidence type="ECO:0000256" key="1">
    <source>
        <dbReference type="ARBA" id="ARBA00023015"/>
    </source>
</evidence>
<dbReference type="Pfam" id="PF07729">
    <property type="entry name" value="FCD"/>
    <property type="match status" value="1"/>
</dbReference>
<dbReference type="EMBL" id="AP022610">
    <property type="protein sequence ID" value="BBZ28610.1"/>
    <property type="molecule type" value="Genomic_DNA"/>
</dbReference>
<evidence type="ECO:0000256" key="3">
    <source>
        <dbReference type="ARBA" id="ARBA00023163"/>
    </source>
</evidence>
<organism evidence="6 7">
    <name type="scientific">Mycolicibacterium madagascariense</name>
    <dbReference type="NCBI Taxonomy" id="212765"/>
    <lineage>
        <taxon>Bacteria</taxon>
        <taxon>Bacillati</taxon>
        <taxon>Actinomycetota</taxon>
        <taxon>Actinomycetes</taxon>
        <taxon>Mycobacteriales</taxon>
        <taxon>Mycobacteriaceae</taxon>
        <taxon>Mycolicibacterium</taxon>
    </lineage>
</organism>
<evidence type="ECO:0000259" key="5">
    <source>
        <dbReference type="PROSITE" id="PS50949"/>
    </source>
</evidence>
<dbReference type="PRINTS" id="PR00035">
    <property type="entry name" value="HTHGNTR"/>
</dbReference>
<dbReference type="SMART" id="SM00345">
    <property type="entry name" value="HTH_GNTR"/>
    <property type="match status" value="1"/>
</dbReference>
<keyword evidence="3" id="KW-0804">Transcription</keyword>
<dbReference type="KEGG" id="mmag:MMAD_29050"/>
<dbReference type="InterPro" id="IPR036390">
    <property type="entry name" value="WH_DNA-bd_sf"/>
</dbReference>
<dbReference type="Proteomes" id="UP000466517">
    <property type="component" value="Chromosome"/>
</dbReference>
<feature type="compositionally biased region" description="Basic residues" evidence="4">
    <location>
        <begin position="248"/>
        <end position="257"/>
    </location>
</feature>
<dbReference type="Gene3D" id="1.20.120.530">
    <property type="entry name" value="GntR ligand-binding domain-like"/>
    <property type="match status" value="1"/>
</dbReference>
<dbReference type="SUPFAM" id="SSF48008">
    <property type="entry name" value="GntR ligand-binding domain-like"/>
    <property type="match status" value="1"/>
</dbReference>
<feature type="region of interest" description="Disordered" evidence="4">
    <location>
        <begin position="233"/>
        <end position="257"/>
    </location>
</feature>
<dbReference type="PANTHER" id="PTHR43537">
    <property type="entry name" value="TRANSCRIPTIONAL REGULATOR, GNTR FAMILY"/>
    <property type="match status" value="1"/>
</dbReference>
<evidence type="ECO:0000313" key="7">
    <source>
        <dbReference type="Proteomes" id="UP000466517"/>
    </source>
</evidence>
<feature type="domain" description="HTH gntR-type" evidence="5">
    <location>
        <begin position="16"/>
        <end position="84"/>
    </location>
</feature>
<protein>
    <submittedName>
        <fullName evidence="6">GntR family transcriptional regulator</fullName>
    </submittedName>
</protein>
<accession>A0A7I7XHD6</accession>
<dbReference type="Pfam" id="PF00392">
    <property type="entry name" value="GntR"/>
    <property type="match status" value="1"/>
</dbReference>
<dbReference type="GO" id="GO:0003677">
    <property type="term" value="F:DNA binding"/>
    <property type="evidence" value="ECO:0007669"/>
    <property type="project" value="UniProtKB-KW"/>
</dbReference>
<dbReference type="InterPro" id="IPR008920">
    <property type="entry name" value="TF_FadR/GntR_C"/>
</dbReference>
<dbReference type="InterPro" id="IPR036388">
    <property type="entry name" value="WH-like_DNA-bd_sf"/>
</dbReference>
<evidence type="ECO:0000256" key="4">
    <source>
        <dbReference type="SAM" id="MobiDB-lite"/>
    </source>
</evidence>
<keyword evidence="2" id="KW-0238">DNA-binding</keyword>
<name>A0A7I7XHD6_9MYCO</name>
<sequence length="257" mass="28470">MATADQRPQMRPVDRRPLYEQVGERLREFVDVNGLQPGARLMTERELAQQLSVGRSSIREAITALRIQGMVEVRHGDGIYLLRRPEDLIDTLAAELVETHIDHPYIWETRQALETQCARLAATRATAGDLRKLKRALKTMGAEIAEGEPGLDGDRQFHLGVAQASHNPILIRLLSGLRESLDRTSETSLTRSGQPAKSLAQHELIFEAIRAREPTQAADTMLQHLVGTTDTLVKAPSVTPAPPPPPARTRRAAVPRD</sequence>
<dbReference type="Gene3D" id="1.10.10.10">
    <property type="entry name" value="Winged helix-like DNA-binding domain superfamily/Winged helix DNA-binding domain"/>
    <property type="match status" value="1"/>
</dbReference>
<evidence type="ECO:0000256" key="2">
    <source>
        <dbReference type="ARBA" id="ARBA00023125"/>
    </source>
</evidence>
<proteinExistence type="predicted"/>
<dbReference type="SUPFAM" id="SSF46785">
    <property type="entry name" value="Winged helix' DNA-binding domain"/>
    <property type="match status" value="1"/>
</dbReference>
<dbReference type="RefSeq" id="WP_246240699.1">
    <property type="nucleotide sequence ID" value="NZ_AP022610.1"/>
</dbReference>
<dbReference type="GO" id="GO:0003700">
    <property type="term" value="F:DNA-binding transcription factor activity"/>
    <property type="evidence" value="ECO:0007669"/>
    <property type="project" value="InterPro"/>
</dbReference>
<dbReference type="PROSITE" id="PS50949">
    <property type="entry name" value="HTH_GNTR"/>
    <property type="match status" value="1"/>
</dbReference>
<keyword evidence="7" id="KW-1185">Reference proteome</keyword>
<gene>
    <name evidence="6" type="ORF">MMAD_29050</name>
</gene>
<dbReference type="SMART" id="SM00895">
    <property type="entry name" value="FCD"/>
    <property type="match status" value="1"/>
</dbReference>
<keyword evidence="1" id="KW-0805">Transcription regulation</keyword>